<dbReference type="EMBL" id="BROD01000001">
    <property type="protein sequence ID" value="GKX66909.1"/>
    <property type="molecule type" value="Genomic_DNA"/>
</dbReference>
<name>A0ACB5RDE3_9CLOT</name>
<evidence type="ECO:0000313" key="2">
    <source>
        <dbReference type="Proteomes" id="UP001058074"/>
    </source>
</evidence>
<evidence type="ECO:0000313" key="1">
    <source>
        <dbReference type="EMBL" id="GKX66909.1"/>
    </source>
</evidence>
<accession>A0ACB5RDE3</accession>
<sequence length="165" mass="18863">MKSNYIAKGGLFTALSIVLLYLACILPTNKIALLVLASAMIPLMVVTCNVKYAFLVYVATSALSFILPNKGIMILYICIFGLFGIIKYFAEKTHNRIFEYLIKYAYFNLTLFVSYVLFNFLLLPIDNYKISIGLLLVLAEILFGLYDYLLTIFISYFINKLKRLK</sequence>
<reference evidence="1" key="1">
    <citation type="journal article" date="2025" name="Int. J. Syst. Evol. Microbiol.">
        <title>Inconstantimicrobium mannanitabidum sp. nov., a novel member of the family Clostridiaceae isolated from anoxic soil under the treatment of reductive soil disinfestation.</title>
        <authorList>
            <person name="Ueki A."/>
            <person name="Tonouchi A."/>
            <person name="Honma S."/>
            <person name="Kaku N."/>
            <person name="Ueki K."/>
        </authorList>
    </citation>
    <scope>NUCLEOTIDE SEQUENCE</scope>
    <source>
        <strain evidence="1">TW13</strain>
    </source>
</reference>
<comment type="caution">
    <text evidence="1">The sequence shown here is derived from an EMBL/GenBank/DDBJ whole genome shotgun (WGS) entry which is preliminary data.</text>
</comment>
<organism evidence="1 2">
    <name type="scientific">Inconstantimicrobium mannanitabidum</name>
    <dbReference type="NCBI Taxonomy" id="1604901"/>
    <lineage>
        <taxon>Bacteria</taxon>
        <taxon>Bacillati</taxon>
        <taxon>Bacillota</taxon>
        <taxon>Clostridia</taxon>
        <taxon>Eubacteriales</taxon>
        <taxon>Clostridiaceae</taxon>
        <taxon>Inconstantimicrobium</taxon>
    </lineage>
</organism>
<protein>
    <submittedName>
        <fullName evidence="1">Uncharacterized protein</fullName>
    </submittedName>
</protein>
<keyword evidence="2" id="KW-1185">Reference proteome</keyword>
<dbReference type="Proteomes" id="UP001058074">
    <property type="component" value="Unassembled WGS sequence"/>
</dbReference>
<gene>
    <name evidence="1" type="ORF">rsdtw13_21670</name>
</gene>
<proteinExistence type="predicted"/>